<evidence type="ECO:0000313" key="15">
    <source>
        <dbReference type="Proteomes" id="UP000053326"/>
    </source>
</evidence>
<evidence type="ECO:0000256" key="7">
    <source>
        <dbReference type="ARBA" id="ARBA00022605"/>
    </source>
</evidence>
<comment type="subcellular location">
    <subcellularLocation>
        <location evidence="1">Cytoplasm</location>
    </subcellularLocation>
</comment>
<dbReference type="InterPro" id="IPR005881">
    <property type="entry name" value="Ser_O-AcTrfase"/>
</dbReference>
<dbReference type="InterPro" id="IPR042122">
    <property type="entry name" value="Ser_AcTrfase_N_sf"/>
</dbReference>
<sequence>MELFRRIKRDIQVVFERDPAARSVLEVILCYPGFHAILLHRIAHWFYKRGLVLLPRLISQFNRALTGIEIHPGAKIGEGLFIDHGMGVVIGETAEIGDNVTIYQGVTLGGTGKEKGKRHPTVGNNVVISAGAKVLGSLVIGNNVKIGAGSVVLKDVPDNCTVVGVPGKIVKRDGRRIREAGEEGIDLRHNQLPDPIGEMLLSLQRRVLQLEGRIAELEAECSGSNGVQHIV</sequence>
<keyword evidence="11" id="KW-0012">Acyltransferase</keyword>
<evidence type="ECO:0000256" key="5">
    <source>
        <dbReference type="ARBA" id="ARBA00018522"/>
    </source>
</evidence>
<dbReference type="InterPro" id="IPR010493">
    <property type="entry name" value="Ser_AcTrfase_N"/>
</dbReference>
<keyword evidence="9" id="KW-0677">Repeat</keyword>
<evidence type="ECO:0000256" key="6">
    <source>
        <dbReference type="ARBA" id="ARBA00022490"/>
    </source>
</evidence>
<comment type="catalytic activity">
    <reaction evidence="12">
        <text>L-serine + acetyl-CoA = O-acetyl-L-serine + CoA</text>
        <dbReference type="Rhea" id="RHEA:24560"/>
        <dbReference type="ChEBI" id="CHEBI:33384"/>
        <dbReference type="ChEBI" id="CHEBI:57287"/>
        <dbReference type="ChEBI" id="CHEBI:57288"/>
        <dbReference type="ChEBI" id="CHEBI:58340"/>
        <dbReference type="EC" id="2.3.1.30"/>
    </reaction>
</comment>
<keyword evidence="7" id="KW-0028">Amino-acid biosynthesis</keyword>
<evidence type="ECO:0000256" key="11">
    <source>
        <dbReference type="ARBA" id="ARBA00023315"/>
    </source>
</evidence>
<dbReference type="GO" id="GO:0009001">
    <property type="term" value="F:serine O-acetyltransferase activity"/>
    <property type="evidence" value="ECO:0007669"/>
    <property type="project" value="UniProtKB-EC"/>
</dbReference>
<reference evidence="15" key="1">
    <citation type="journal article" date="2015" name="MBio">
        <title>Genome-Resolved Metagenomic Analysis Reveals Roles for Candidate Phyla and Other Microbial Community Members in Biogeochemical Transformations in Oil Reservoirs.</title>
        <authorList>
            <person name="Hu P."/>
            <person name="Tom L."/>
            <person name="Singh A."/>
            <person name="Thomas B.C."/>
            <person name="Baker B.J."/>
            <person name="Piceno Y.M."/>
            <person name="Andersen G.L."/>
            <person name="Banfield J.F."/>
        </authorList>
    </citation>
    <scope>NUCLEOTIDE SEQUENCE [LARGE SCALE GENOMIC DNA]</scope>
</reference>
<evidence type="ECO:0000256" key="9">
    <source>
        <dbReference type="ARBA" id="ARBA00022737"/>
    </source>
</evidence>
<keyword evidence="8 14" id="KW-0808">Transferase</keyword>
<dbReference type="Gene3D" id="1.10.3130.10">
    <property type="entry name" value="serine acetyltransferase, domain 1"/>
    <property type="match status" value="1"/>
</dbReference>
<dbReference type="CDD" id="cd03354">
    <property type="entry name" value="LbH_SAT"/>
    <property type="match status" value="1"/>
</dbReference>
<dbReference type="Gene3D" id="2.160.10.10">
    <property type="entry name" value="Hexapeptide repeat proteins"/>
    <property type="match status" value="1"/>
</dbReference>
<dbReference type="InterPro" id="IPR011004">
    <property type="entry name" value="Trimer_LpxA-like_sf"/>
</dbReference>
<dbReference type="GO" id="GO:0006535">
    <property type="term" value="P:cysteine biosynthetic process from serine"/>
    <property type="evidence" value="ECO:0007669"/>
    <property type="project" value="InterPro"/>
</dbReference>
<dbReference type="InterPro" id="IPR001451">
    <property type="entry name" value="Hexapep"/>
</dbReference>
<gene>
    <name evidence="14" type="ORF">XD66_0606</name>
</gene>
<dbReference type="FunFam" id="2.160.10.10:FF:000007">
    <property type="entry name" value="Serine acetyltransferase"/>
    <property type="match status" value="1"/>
</dbReference>
<proteinExistence type="inferred from homology"/>
<dbReference type="UniPathway" id="UPA00136">
    <property type="reaction ID" value="UER00199"/>
</dbReference>
<evidence type="ECO:0000256" key="8">
    <source>
        <dbReference type="ARBA" id="ARBA00022679"/>
    </source>
</evidence>
<evidence type="ECO:0000259" key="13">
    <source>
        <dbReference type="Pfam" id="PF06426"/>
    </source>
</evidence>
<name>A0A101FGM8_9THEO</name>
<dbReference type="GO" id="GO:0005737">
    <property type="term" value="C:cytoplasm"/>
    <property type="evidence" value="ECO:0007669"/>
    <property type="project" value="UniProtKB-SubCell"/>
</dbReference>
<feature type="domain" description="Serine acetyltransferase N-terminal" evidence="13">
    <location>
        <begin position="3"/>
        <end position="37"/>
    </location>
</feature>
<comment type="similarity">
    <text evidence="3">Belongs to the transferase hexapeptide repeat family.</text>
</comment>
<dbReference type="InterPro" id="IPR045304">
    <property type="entry name" value="LbH_SAT"/>
</dbReference>
<dbReference type="FunFam" id="1.10.3130.10:FF:000002">
    <property type="entry name" value="Serine acetyltransferase"/>
    <property type="match status" value="1"/>
</dbReference>
<comment type="pathway">
    <text evidence="2">Amino-acid biosynthesis; L-cysteine biosynthesis; L-cysteine from L-serine: step 1/2.</text>
</comment>
<dbReference type="AlphaFoldDB" id="A0A101FGM8"/>
<protein>
    <recommendedName>
        <fullName evidence="5">Serine acetyltransferase</fullName>
        <ecNumber evidence="4">2.3.1.30</ecNumber>
    </recommendedName>
</protein>
<evidence type="ECO:0000256" key="4">
    <source>
        <dbReference type="ARBA" id="ARBA00013266"/>
    </source>
</evidence>
<dbReference type="SUPFAM" id="SSF51161">
    <property type="entry name" value="Trimeric LpxA-like enzymes"/>
    <property type="match status" value="1"/>
</dbReference>
<evidence type="ECO:0000256" key="1">
    <source>
        <dbReference type="ARBA" id="ARBA00004496"/>
    </source>
</evidence>
<evidence type="ECO:0000256" key="12">
    <source>
        <dbReference type="ARBA" id="ARBA00049486"/>
    </source>
</evidence>
<keyword evidence="6" id="KW-0963">Cytoplasm</keyword>
<dbReference type="Pfam" id="PF00132">
    <property type="entry name" value="Hexapep"/>
    <property type="match status" value="1"/>
</dbReference>
<organism evidence="14 15">
    <name type="scientific">Thermacetogenium phaeum</name>
    <dbReference type="NCBI Taxonomy" id="85874"/>
    <lineage>
        <taxon>Bacteria</taxon>
        <taxon>Bacillati</taxon>
        <taxon>Bacillota</taxon>
        <taxon>Clostridia</taxon>
        <taxon>Thermoanaerobacterales</taxon>
        <taxon>Thermoanaerobacteraceae</taxon>
        <taxon>Thermacetogenium</taxon>
    </lineage>
</organism>
<evidence type="ECO:0000256" key="3">
    <source>
        <dbReference type="ARBA" id="ARBA00007274"/>
    </source>
</evidence>
<evidence type="ECO:0000256" key="10">
    <source>
        <dbReference type="ARBA" id="ARBA00023192"/>
    </source>
</evidence>
<dbReference type="EMBL" id="LGFO01000056">
    <property type="protein sequence ID" value="KUK36690.1"/>
    <property type="molecule type" value="Genomic_DNA"/>
</dbReference>
<dbReference type="Pfam" id="PF06426">
    <property type="entry name" value="SATase_N"/>
    <property type="match status" value="1"/>
</dbReference>
<dbReference type="PATRIC" id="fig|85874.4.peg.1763"/>
<evidence type="ECO:0000256" key="2">
    <source>
        <dbReference type="ARBA" id="ARBA00004876"/>
    </source>
</evidence>
<dbReference type="NCBIfam" id="TIGR01172">
    <property type="entry name" value="cysE"/>
    <property type="match status" value="1"/>
</dbReference>
<dbReference type="Proteomes" id="UP000053326">
    <property type="component" value="Unassembled WGS sequence"/>
</dbReference>
<comment type="caution">
    <text evidence="14">The sequence shown here is derived from an EMBL/GenBank/DDBJ whole genome shotgun (WGS) entry which is preliminary data.</text>
</comment>
<dbReference type="NCBIfam" id="NF041874">
    <property type="entry name" value="EPS_EpsC"/>
    <property type="match status" value="1"/>
</dbReference>
<accession>A0A101FGM8</accession>
<dbReference type="PANTHER" id="PTHR42811">
    <property type="entry name" value="SERINE ACETYLTRANSFERASE"/>
    <property type="match status" value="1"/>
</dbReference>
<keyword evidence="10" id="KW-0198">Cysteine biosynthesis</keyword>
<dbReference type="InterPro" id="IPR053376">
    <property type="entry name" value="Serine_acetyltransferase"/>
</dbReference>
<evidence type="ECO:0000313" key="14">
    <source>
        <dbReference type="EMBL" id="KUK36690.1"/>
    </source>
</evidence>
<dbReference type="EC" id="2.3.1.30" evidence="4"/>